<dbReference type="EC" id="1.6.5.5" evidence="3"/>
<comment type="caution">
    <text evidence="3">The sequence shown here is derived from an EMBL/GenBank/DDBJ whole genome shotgun (WGS) entry which is preliminary data.</text>
</comment>
<dbReference type="InterPro" id="IPR013149">
    <property type="entry name" value="ADH-like_C"/>
</dbReference>
<dbReference type="OrthoDB" id="9780520at2"/>
<dbReference type="PANTHER" id="PTHR44154">
    <property type="entry name" value="QUINONE OXIDOREDUCTASE"/>
    <property type="match status" value="1"/>
</dbReference>
<feature type="domain" description="Enoyl reductase (ER)" evidence="2">
    <location>
        <begin position="10"/>
        <end position="313"/>
    </location>
</feature>
<evidence type="ECO:0000259" key="2">
    <source>
        <dbReference type="SMART" id="SM00829"/>
    </source>
</evidence>
<dbReference type="EMBL" id="BARX01000015">
    <property type="protein sequence ID" value="GAD02324.1"/>
    <property type="molecule type" value="Genomic_DNA"/>
</dbReference>
<gene>
    <name evidence="3" type="ORF">AALB_2404</name>
</gene>
<dbReference type="InterPro" id="IPR011032">
    <property type="entry name" value="GroES-like_sf"/>
</dbReference>
<dbReference type="GO" id="GO:0070402">
    <property type="term" value="F:NADPH binding"/>
    <property type="evidence" value="ECO:0007669"/>
    <property type="project" value="TreeGrafter"/>
</dbReference>
<dbReference type="Pfam" id="PF08240">
    <property type="entry name" value="ADH_N"/>
    <property type="match status" value="1"/>
</dbReference>
<dbReference type="PANTHER" id="PTHR44154:SF1">
    <property type="entry name" value="QUINONE OXIDOREDUCTASE"/>
    <property type="match status" value="1"/>
</dbReference>
<dbReference type="Proteomes" id="UP000014461">
    <property type="component" value="Unassembled WGS sequence"/>
</dbReference>
<protein>
    <submittedName>
        <fullName evidence="3">Quinone oxidoreductase</fullName>
        <ecNumber evidence="3">1.6.5.5</ecNumber>
    </submittedName>
</protein>
<dbReference type="SUPFAM" id="SSF51735">
    <property type="entry name" value="NAD(P)-binding Rossmann-fold domains"/>
    <property type="match status" value="1"/>
</dbReference>
<dbReference type="InterPro" id="IPR020843">
    <property type="entry name" value="ER"/>
</dbReference>
<dbReference type="InterPro" id="IPR013154">
    <property type="entry name" value="ADH-like_N"/>
</dbReference>
<evidence type="ECO:0000313" key="3">
    <source>
        <dbReference type="EMBL" id="GAD02324.1"/>
    </source>
</evidence>
<organism evidence="3 4">
    <name type="scientific">Agarivorans albus MKT 106</name>
    <dbReference type="NCBI Taxonomy" id="1331007"/>
    <lineage>
        <taxon>Bacteria</taxon>
        <taxon>Pseudomonadati</taxon>
        <taxon>Pseudomonadota</taxon>
        <taxon>Gammaproteobacteria</taxon>
        <taxon>Alteromonadales</taxon>
        <taxon>Alteromonadaceae</taxon>
        <taxon>Agarivorans</taxon>
    </lineage>
</organism>
<dbReference type="Gene3D" id="3.40.50.720">
    <property type="entry name" value="NAD(P)-binding Rossmann-like Domain"/>
    <property type="match status" value="1"/>
</dbReference>
<dbReference type="GO" id="GO:0003960">
    <property type="term" value="F:quinone reductase (NADPH) activity"/>
    <property type="evidence" value="ECO:0007669"/>
    <property type="project" value="UniProtKB-EC"/>
</dbReference>
<dbReference type="RefSeq" id="WP_016402092.1">
    <property type="nucleotide sequence ID" value="NZ_BARX01000015.1"/>
</dbReference>
<keyword evidence="3" id="KW-0560">Oxidoreductase</keyword>
<sequence length="317" mass="32807">MQAIQAQHHGDTLSLNQIDDLQANAEQILIKVEAAGVNPVDTYIVAGTNNYTATFPHTPGKDAAGTIVQLGAKVTGFELGQRVYCAGTISGASAELCLASPQQVHALPDGLSFEQGACLGTPYATAWRALFIRAKVQAAETALIHGASGGVGLAAIQLAKAAGCRVFATAGSDAGLALLKQQGADVVANHHQTEHYQALQQAGAVDVILEMLANQNLGDDLPLLNKGGRVVIIGSRGSVEINPRDLMARDACVMGMALANADSKQLTQIHSAIYAGATAGFVRPVISQSFKLADTTLAHQAVMQAGATGNIVIQINQ</sequence>
<dbReference type="GO" id="GO:0003730">
    <property type="term" value="F:mRNA 3'-UTR binding"/>
    <property type="evidence" value="ECO:0007669"/>
    <property type="project" value="TreeGrafter"/>
</dbReference>
<proteinExistence type="predicted"/>
<dbReference type="STRING" id="1331007.AALB_2404"/>
<dbReference type="Gene3D" id="3.90.180.10">
    <property type="entry name" value="Medium-chain alcohol dehydrogenases, catalytic domain"/>
    <property type="match status" value="1"/>
</dbReference>
<dbReference type="FunFam" id="3.40.50.720:FF:000244">
    <property type="entry name" value="quinone oxidoreductase"/>
    <property type="match status" value="1"/>
</dbReference>
<dbReference type="GO" id="GO:0005829">
    <property type="term" value="C:cytosol"/>
    <property type="evidence" value="ECO:0007669"/>
    <property type="project" value="TreeGrafter"/>
</dbReference>
<dbReference type="AlphaFoldDB" id="R9PLV1"/>
<accession>R9PLV1</accession>
<evidence type="ECO:0000256" key="1">
    <source>
        <dbReference type="ARBA" id="ARBA00022857"/>
    </source>
</evidence>
<dbReference type="InterPro" id="IPR036291">
    <property type="entry name" value="NAD(P)-bd_dom_sf"/>
</dbReference>
<evidence type="ECO:0000313" key="4">
    <source>
        <dbReference type="Proteomes" id="UP000014461"/>
    </source>
</evidence>
<dbReference type="SMART" id="SM00829">
    <property type="entry name" value="PKS_ER"/>
    <property type="match status" value="1"/>
</dbReference>
<keyword evidence="1" id="KW-0521">NADP</keyword>
<reference evidence="3" key="1">
    <citation type="journal article" date="2013" name="Genome Announc.">
        <title>Draft Genome Sequence of Agarivorans albus Strain MKT 106T, an Agarolytic Marine Bacterium.</title>
        <authorList>
            <person name="Yasuike M."/>
            <person name="Nakamura Y."/>
            <person name="Kai W."/>
            <person name="Fujiwara A."/>
            <person name="Fukui Y."/>
            <person name="Satomi M."/>
            <person name="Sano M."/>
        </authorList>
    </citation>
    <scope>NUCLEOTIDE SEQUENCE [LARGE SCALE GENOMIC DNA]</scope>
</reference>
<name>R9PLV1_AGAAL</name>
<dbReference type="CDD" id="cd08253">
    <property type="entry name" value="zeta_crystallin"/>
    <property type="match status" value="1"/>
</dbReference>
<keyword evidence="4" id="KW-1185">Reference proteome</keyword>
<dbReference type="SUPFAM" id="SSF50129">
    <property type="entry name" value="GroES-like"/>
    <property type="match status" value="1"/>
</dbReference>
<dbReference type="Pfam" id="PF00107">
    <property type="entry name" value="ADH_zinc_N"/>
    <property type="match status" value="1"/>
</dbReference>
<dbReference type="InterPro" id="IPR051603">
    <property type="entry name" value="Zinc-ADH_QOR/CCCR"/>
</dbReference>